<keyword evidence="3" id="KW-0560">Oxidoreductase</keyword>
<dbReference type="OMA" id="ARETGFF"/>
<name>A0A2R6XJV3_MARPO</name>
<evidence type="ECO:0000313" key="6">
    <source>
        <dbReference type="Proteomes" id="UP000244005"/>
    </source>
</evidence>
<dbReference type="InterPro" id="IPR044861">
    <property type="entry name" value="IPNS-like_FE2OG_OXY"/>
</dbReference>
<dbReference type="Pfam" id="PF03171">
    <property type="entry name" value="2OG-FeII_Oxy"/>
    <property type="match status" value="1"/>
</dbReference>
<comment type="similarity">
    <text evidence="3">Belongs to the iron/ascorbate-dependent oxidoreductase family.</text>
</comment>
<dbReference type="InterPro" id="IPR050231">
    <property type="entry name" value="Iron_ascorbate_oxido_reductase"/>
</dbReference>
<proteinExistence type="inferred from homology"/>
<gene>
    <name evidence="5" type="ORF">MARPO_0011s0097</name>
</gene>
<evidence type="ECO:0000256" key="1">
    <source>
        <dbReference type="ARBA" id="ARBA00022723"/>
    </source>
</evidence>
<keyword evidence="2 3" id="KW-0408">Iron</keyword>
<dbReference type="Gene3D" id="2.60.120.330">
    <property type="entry name" value="B-lactam Antibiotic, Isopenicillin N Synthase, Chain"/>
    <property type="match status" value="1"/>
</dbReference>
<evidence type="ECO:0000313" key="5">
    <source>
        <dbReference type="EMBL" id="PTQ46417.1"/>
    </source>
</evidence>
<accession>A0A2R6XJV3</accession>
<keyword evidence="6" id="KW-1185">Reference proteome</keyword>
<dbReference type="Pfam" id="PF14226">
    <property type="entry name" value="DIOX_N"/>
    <property type="match status" value="1"/>
</dbReference>
<dbReference type="EMBL" id="KZ772683">
    <property type="protein sequence ID" value="PTQ46417.1"/>
    <property type="molecule type" value="Genomic_DNA"/>
</dbReference>
<dbReference type="GO" id="GO:0016706">
    <property type="term" value="F:2-oxoglutarate-dependent dioxygenase activity"/>
    <property type="evidence" value="ECO:0000318"/>
    <property type="project" value="GO_Central"/>
</dbReference>
<evidence type="ECO:0000259" key="4">
    <source>
        <dbReference type="PROSITE" id="PS51471"/>
    </source>
</evidence>
<evidence type="ECO:0000256" key="3">
    <source>
        <dbReference type="RuleBase" id="RU003682"/>
    </source>
</evidence>
<reference evidence="6" key="1">
    <citation type="journal article" date="2017" name="Cell">
        <title>Insights into land plant evolution garnered from the Marchantia polymorpha genome.</title>
        <authorList>
            <person name="Bowman J.L."/>
            <person name="Kohchi T."/>
            <person name="Yamato K.T."/>
            <person name="Jenkins J."/>
            <person name="Shu S."/>
            <person name="Ishizaki K."/>
            <person name="Yamaoka S."/>
            <person name="Nishihama R."/>
            <person name="Nakamura Y."/>
            <person name="Berger F."/>
            <person name="Adam C."/>
            <person name="Aki S.S."/>
            <person name="Althoff F."/>
            <person name="Araki T."/>
            <person name="Arteaga-Vazquez M.A."/>
            <person name="Balasubrmanian S."/>
            <person name="Barry K."/>
            <person name="Bauer D."/>
            <person name="Boehm C.R."/>
            <person name="Briginshaw L."/>
            <person name="Caballero-Perez J."/>
            <person name="Catarino B."/>
            <person name="Chen F."/>
            <person name="Chiyoda S."/>
            <person name="Chovatia M."/>
            <person name="Davies K.M."/>
            <person name="Delmans M."/>
            <person name="Demura T."/>
            <person name="Dierschke T."/>
            <person name="Dolan L."/>
            <person name="Dorantes-Acosta A.E."/>
            <person name="Eklund D.M."/>
            <person name="Florent S.N."/>
            <person name="Flores-Sandoval E."/>
            <person name="Fujiyama A."/>
            <person name="Fukuzawa H."/>
            <person name="Galik B."/>
            <person name="Grimanelli D."/>
            <person name="Grimwood J."/>
            <person name="Grossniklaus U."/>
            <person name="Hamada T."/>
            <person name="Haseloff J."/>
            <person name="Hetherington A.J."/>
            <person name="Higo A."/>
            <person name="Hirakawa Y."/>
            <person name="Hundley H.N."/>
            <person name="Ikeda Y."/>
            <person name="Inoue K."/>
            <person name="Inoue S.I."/>
            <person name="Ishida S."/>
            <person name="Jia Q."/>
            <person name="Kakita M."/>
            <person name="Kanazawa T."/>
            <person name="Kawai Y."/>
            <person name="Kawashima T."/>
            <person name="Kennedy M."/>
            <person name="Kinose K."/>
            <person name="Kinoshita T."/>
            <person name="Kohara Y."/>
            <person name="Koide E."/>
            <person name="Komatsu K."/>
            <person name="Kopischke S."/>
            <person name="Kubo M."/>
            <person name="Kyozuka J."/>
            <person name="Lagercrantz U."/>
            <person name="Lin S.S."/>
            <person name="Lindquist E."/>
            <person name="Lipzen A.M."/>
            <person name="Lu C.W."/>
            <person name="De Luna E."/>
            <person name="Martienssen R.A."/>
            <person name="Minamino N."/>
            <person name="Mizutani M."/>
            <person name="Mizutani M."/>
            <person name="Mochizuki N."/>
            <person name="Monte I."/>
            <person name="Mosher R."/>
            <person name="Nagasaki H."/>
            <person name="Nakagami H."/>
            <person name="Naramoto S."/>
            <person name="Nishitani K."/>
            <person name="Ohtani M."/>
            <person name="Okamoto T."/>
            <person name="Okumura M."/>
            <person name="Phillips J."/>
            <person name="Pollak B."/>
            <person name="Reinders A."/>
            <person name="Rovekamp M."/>
            <person name="Sano R."/>
            <person name="Sawa S."/>
            <person name="Schmid M.W."/>
            <person name="Shirakawa M."/>
            <person name="Solano R."/>
            <person name="Spunde A."/>
            <person name="Suetsugu N."/>
            <person name="Sugano S."/>
            <person name="Sugiyama A."/>
            <person name="Sun R."/>
            <person name="Suzuki Y."/>
            <person name="Takenaka M."/>
            <person name="Takezawa D."/>
            <person name="Tomogane H."/>
            <person name="Tsuzuki M."/>
            <person name="Ueda T."/>
            <person name="Umeda M."/>
            <person name="Ward J.M."/>
            <person name="Watanabe Y."/>
            <person name="Yazaki K."/>
            <person name="Yokoyama R."/>
            <person name="Yoshitake Y."/>
            <person name="Yotsui I."/>
            <person name="Zachgo S."/>
            <person name="Schmutz J."/>
        </authorList>
    </citation>
    <scope>NUCLEOTIDE SEQUENCE [LARGE SCALE GENOMIC DNA]</scope>
    <source>
        <strain evidence="6">Tak-1</strain>
    </source>
</reference>
<keyword evidence="1 3" id="KW-0479">Metal-binding</keyword>
<dbReference type="PANTHER" id="PTHR47990">
    <property type="entry name" value="2-OXOGLUTARATE (2OG) AND FE(II)-DEPENDENT OXYGENASE SUPERFAMILY PROTEIN-RELATED"/>
    <property type="match status" value="1"/>
</dbReference>
<dbReference type="InterPro" id="IPR026992">
    <property type="entry name" value="DIOX_N"/>
</dbReference>
<dbReference type="Proteomes" id="UP000244005">
    <property type="component" value="Unassembled WGS sequence"/>
</dbReference>
<dbReference type="AlphaFoldDB" id="A0A2R6XJV3"/>
<dbReference type="InterPro" id="IPR027443">
    <property type="entry name" value="IPNS-like_sf"/>
</dbReference>
<organism evidence="5 6">
    <name type="scientific">Marchantia polymorpha</name>
    <name type="common">Common liverwort</name>
    <name type="synonym">Marchantia aquatica</name>
    <dbReference type="NCBI Taxonomy" id="3197"/>
    <lineage>
        <taxon>Eukaryota</taxon>
        <taxon>Viridiplantae</taxon>
        <taxon>Streptophyta</taxon>
        <taxon>Embryophyta</taxon>
        <taxon>Marchantiophyta</taxon>
        <taxon>Marchantiopsida</taxon>
        <taxon>Marchantiidae</taxon>
        <taxon>Marchantiales</taxon>
        <taxon>Marchantiaceae</taxon>
        <taxon>Marchantia</taxon>
    </lineage>
</organism>
<evidence type="ECO:0000256" key="2">
    <source>
        <dbReference type="ARBA" id="ARBA00023004"/>
    </source>
</evidence>
<dbReference type="GO" id="GO:0046872">
    <property type="term" value="F:metal ion binding"/>
    <property type="evidence" value="ECO:0007669"/>
    <property type="project" value="UniProtKB-KW"/>
</dbReference>
<sequence>MSKFRSVLFAVAKLEHFNNNSKMTISRASFSSIPIIDISPLIKMRSHPKHYDQDDMKEKKVVKEIDEACRKVGFFYVQGHGVPFEMIDLVRKLGHDFFNLSTEEKHTIKMTQASGWRGYQTLGENVTKGISDMHEAIDYFRDCDAEFPRLLHEDHPLSGRNLWPSSPAAFQPVYKQYLTIMQDLGRTILEAIGLALVGSRDAFEGTRAGNPFWLLRVIGYPPMEQKVTEVGCGEHTDYGLLTLVNQDDGIRALQVKNEDGDWIWADPIPGTFVVNIGDMLKVWSNGEYMPTVHRVLNDGSKYRVSVPYFYEPNFDAVVEPLDICKKRAEGISKYAPVVYGDHLTNKILNNFK</sequence>
<dbReference type="Gramene" id="Mp4g11120.1">
    <property type="protein sequence ID" value="Mp4g11120.1.cds"/>
    <property type="gene ID" value="Mp4g11120"/>
</dbReference>
<dbReference type="InterPro" id="IPR005123">
    <property type="entry name" value="Oxoglu/Fe-dep_dioxygenase_dom"/>
</dbReference>
<dbReference type="PRINTS" id="PR00682">
    <property type="entry name" value="IPNSYNTHASE"/>
</dbReference>
<dbReference type="PROSITE" id="PS51471">
    <property type="entry name" value="FE2OG_OXY"/>
    <property type="match status" value="1"/>
</dbReference>
<protein>
    <recommendedName>
        <fullName evidence="4">Fe2OG dioxygenase domain-containing protein</fullName>
    </recommendedName>
</protein>
<feature type="domain" description="Fe2OG dioxygenase" evidence="4">
    <location>
        <begin position="210"/>
        <end position="312"/>
    </location>
</feature>
<dbReference type="SUPFAM" id="SSF51197">
    <property type="entry name" value="Clavaminate synthase-like"/>
    <property type="match status" value="1"/>
</dbReference>
<dbReference type="OrthoDB" id="288590at2759"/>